<protein>
    <submittedName>
        <fullName evidence="2">Tripartite tricarboxylate transporter substrate binding protein</fullName>
    </submittedName>
</protein>
<dbReference type="InterPro" id="IPR005064">
    <property type="entry name" value="BUG"/>
</dbReference>
<dbReference type="Pfam" id="PF03401">
    <property type="entry name" value="TctC"/>
    <property type="match status" value="1"/>
</dbReference>
<evidence type="ECO:0000313" key="2">
    <source>
        <dbReference type="EMBL" id="QOT74760.1"/>
    </source>
</evidence>
<comment type="similarity">
    <text evidence="1">Belongs to the UPF0065 (bug) family.</text>
</comment>
<dbReference type="AlphaFoldDB" id="A0A643G3J8"/>
<dbReference type="Proteomes" id="UP000397656">
    <property type="component" value="Chromosome 1"/>
</dbReference>
<dbReference type="SUPFAM" id="SSF53850">
    <property type="entry name" value="Periplasmic binding protein-like II"/>
    <property type="match status" value="1"/>
</dbReference>
<name>A0A643G3J8_9BURK</name>
<evidence type="ECO:0000256" key="1">
    <source>
        <dbReference type="ARBA" id="ARBA00006987"/>
    </source>
</evidence>
<sequence length="327" mass="34286">MRFLNTLHRSAPVILALLAVQPGGASAKDAWPTQAVRLVVPYAAGGPTDAFARVLAEQWGKQLGEPMIVENRTGAGTVVGTDYVAKAKPDGYVVLLTTVAHAVNESIVPRLPYRTTQDFAPVGLAAKAPLVLLVNKNFPARNLPEFLAYVKAHPGQVNYGSAGNGSAPHVATELLNLKAALKTTHIPYRGTGPAMTDLIGGQIGFMIDSAPTGLAQVRAGTVRLIATSMQSRLPQTPDTPAIAEAVPGYEAYTWNGAFVPAGTPAAVITTLNGALRRALADPGLKQRAFEMGLVLESDPTPQALAAHVGSEIAKWRTVAQAADIKEP</sequence>
<evidence type="ECO:0000313" key="3">
    <source>
        <dbReference type="Proteomes" id="UP000397656"/>
    </source>
</evidence>
<dbReference type="EMBL" id="CP062803">
    <property type="protein sequence ID" value="QOT74760.1"/>
    <property type="molecule type" value="Genomic_DNA"/>
</dbReference>
<dbReference type="Gene3D" id="3.40.190.10">
    <property type="entry name" value="Periplasmic binding protein-like II"/>
    <property type="match status" value="1"/>
</dbReference>
<gene>
    <name evidence="2" type="ORF">F7R26_010810</name>
</gene>
<dbReference type="InterPro" id="IPR042100">
    <property type="entry name" value="Bug_dom1"/>
</dbReference>
<proteinExistence type="inferred from homology"/>
<dbReference type="CDD" id="cd13578">
    <property type="entry name" value="PBP2_Bug27"/>
    <property type="match status" value="1"/>
</dbReference>
<organism evidence="2 3">
    <name type="scientific">Cupriavidus basilensis</name>
    <dbReference type="NCBI Taxonomy" id="68895"/>
    <lineage>
        <taxon>Bacteria</taxon>
        <taxon>Pseudomonadati</taxon>
        <taxon>Pseudomonadota</taxon>
        <taxon>Betaproteobacteria</taxon>
        <taxon>Burkholderiales</taxon>
        <taxon>Burkholderiaceae</taxon>
        <taxon>Cupriavidus</taxon>
    </lineage>
</organism>
<accession>A0A643G3J8</accession>
<dbReference type="RefSeq" id="WP_150983592.1">
    <property type="nucleotide sequence ID" value="NZ_CP062803.1"/>
</dbReference>
<dbReference type="PANTHER" id="PTHR42928">
    <property type="entry name" value="TRICARBOXYLATE-BINDING PROTEIN"/>
    <property type="match status" value="1"/>
</dbReference>
<dbReference type="GeneID" id="98401396"/>
<dbReference type="Gene3D" id="3.40.190.150">
    <property type="entry name" value="Bordetella uptake gene, domain 1"/>
    <property type="match status" value="1"/>
</dbReference>
<dbReference type="PIRSF" id="PIRSF017082">
    <property type="entry name" value="YflP"/>
    <property type="match status" value="1"/>
</dbReference>
<dbReference type="PANTHER" id="PTHR42928:SF5">
    <property type="entry name" value="BLR1237 PROTEIN"/>
    <property type="match status" value="1"/>
</dbReference>
<reference evidence="2 3" key="1">
    <citation type="submission" date="2020-10" db="EMBL/GenBank/DDBJ databases">
        <title>Complete genome sequence of Cupriavidus basilensis CCUG 49340T.</title>
        <authorList>
            <person name="Salva-Serra F."/>
            <person name="Donoso R.A."/>
            <person name="Cho K.H."/>
            <person name="Yoo J.A."/>
            <person name="Lee K."/>
            <person name="Yoon S.-H."/>
            <person name="Perez-Pantoja D."/>
            <person name="Moore E.R.B."/>
        </authorList>
    </citation>
    <scope>NUCLEOTIDE SEQUENCE [LARGE SCALE GENOMIC DNA]</scope>
    <source>
        <strain evidence="3">CCUG 49340</strain>
    </source>
</reference>